<dbReference type="PROSITE" id="PS01131">
    <property type="entry name" value="RRNA_A_DIMETH"/>
    <property type="match status" value="1"/>
</dbReference>
<dbReference type="GO" id="GO:0005730">
    <property type="term" value="C:nucleolus"/>
    <property type="evidence" value="ECO:0007669"/>
    <property type="project" value="TreeGrafter"/>
</dbReference>
<accession>A0A6G1FYK8</accession>
<evidence type="ECO:0000313" key="12">
    <source>
        <dbReference type="EMBL" id="KAF1810802.1"/>
    </source>
</evidence>
<feature type="domain" description="Ribosomal RNA adenine methylase transferase N-terminal" evidence="11">
    <location>
        <begin position="49"/>
        <end position="219"/>
    </location>
</feature>
<comment type="catalytic activity">
    <reaction evidence="7">
        <text>adenosine(1779)/adenosine(1780) in 18S rRNA + 4 S-adenosyl-L-methionine = N(6)-dimethyladenosine(1779)/N(6)-dimethyladenosine(1780) in 18S rRNA + 4 S-adenosyl-L-homocysteine + 4 H(+)</text>
        <dbReference type="Rhea" id="RHEA:42780"/>
        <dbReference type="Rhea" id="RHEA-COMP:10234"/>
        <dbReference type="Rhea" id="RHEA-COMP:10236"/>
        <dbReference type="ChEBI" id="CHEBI:15378"/>
        <dbReference type="ChEBI" id="CHEBI:57856"/>
        <dbReference type="ChEBI" id="CHEBI:59789"/>
        <dbReference type="ChEBI" id="CHEBI:74411"/>
        <dbReference type="ChEBI" id="CHEBI:74493"/>
        <dbReference type="EC" id="2.1.1.183"/>
    </reaction>
</comment>
<evidence type="ECO:0000256" key="3">
    <source>
        <dbReference type="ARBA" id="ARBA00022603"/>
    </source>
</evidence>
<organism evidence="12">
    <name type="scientific">Eremomyces bilateralis CBS 781.70</name>
    <dbReference type="NCBI Taxonomy" id="1392243"/>
    <lineage>
        <taxon>Eukaryota</taxon>
        <taxon>Fungi</taxon>
        <taxon>Dikarya</taxon>
        <taxon>Ascomycota</taxon>
        <taxon>Pezizomycotina</taxon>
        <taxon>Dothideomycetes</taxon>
        <taxon>Dothideomycetes incertae sedis</taxon>
        <taxon>Eremomycetales</taxon>
        <taxon>Eremomycetaceae</taxon>
        <taxon>Eremomyces</taxon>
    </lineage>
</organism>
<keyword evidence="3 8" id="KW-0489">Methyltransferase</keyword>
<evidence type="ECO:0000313" key="14">
    <source>
        <dbReference type="RefSeq" id="XP_033532433.1"/>
    </source>
</evidence>
<evidence type="ECO:0000313" key="13">
    <source>
        <dbReference type="Proteomes" id="UP000504638"/>
    </source>
</evidence>
<evidence type="ECO:0000256" key="2">
    <source>
        <dbReference type="ARBA" id="ARBA00022552"/>
    </source>
</evidence>
<dbReference type="InterPro" id="IPR001737">
    <property type="entry name" value="KsgA/Erm"/>
</dbReference>
<evidence type="ECO:0000256" key="10">
    <source>
        <dbReference type="SAM" id="MobiDB-lite"/>
    </source>
</evidence>
<comment type="similarity">
    <text evidence="8 9">Belongs to the class I-like SAM-binding methyltransferase superfamily. rRNA adenine N(6)-methyltransferase family.</text>
</comment>
<feature type="binding site" evidence="8">
    <location>
        <position position="42"/>
    </location>
    <ligand>
        <name>S-adenosyl-L-methionine</name>
        <dbReference type="ChEBI" id="CHEBI:59789"/>
    </ligand>
</feature>
<sequence length="400" mass="43987">MAKTKKKSGSGLGPAFGGVSKSTKPPKASHSIFKMNTDIGQHILKNPGIAQAIVDKSDLKQSDVVLEIGPGSGNLSLPILARCARLTAIELDPRMAAELTKRVQGTPYAAKLTLLLGDVIKRPALPYSDVIISNTPYQISSPLVFKILGMDAPPRCAVLMFQREFAQRLFANPGDKLYSRLSANVQMWAHVQNVMKVGKNNFSPPPMVESSVVRIVPKRPRPQISYEEWDGMLRVCFSRKNKTLRAAFAVEGVVAGLVENWRTWCAVNGMPVEDDEGDVAMGADAGFAPGISEGGVSTAQEDEWHGFAEEANGDDMDVDGVDKEVDDELPAFMARQLTGKSATRDRKKQKKTKLWAKVKEKIRKVLEDDTELAEKRARTCDQGEFLKLLYAFNQEGIHFN</sequence>
<evidence type="ECO:0000256" key="8">
    <source>
        <dbReference type="PROSITE-ProRule" id="PRU01026"/>
    </source>
</evidence>
<evidence type="ECO:0000256" key="6">
    <source>
        <dbReference type="ARBA" id="ARBA00022884"/>
    </source>
</evidence>
<reference evidence="12 14" key="1">
    <citation type="submission" date="2020-01" db="EMBL/GenBank/DDBJ databases">
        <authorList>
            <consortium name="DOE Joint Genome Institute"/>
            <person name="Haridas S."/>
            <person name="Albert R."/>
            <person name="Binder M."/>
            <person name="Bloem J."/>
            <person name="Labutti K."/>
            <person name="Salamov A."/>
            <person name="Andreopoulos B."/>
            <person name="Baker S.E."/>
            <person name="Barry K."/>
            <person name="Bills G."/>
            <person name="Bluhm B.H."/>
            <person name="Cannon C."/>
            <person name="Castanera R."/>
            <person name="Culley D.E."/>
            <person name="Daum C."/>
            <person name="Ezra D."/>
            <person name="Gonzalez J.B."/>
            <person name="Henrissat B."/>
            <person name="Kuo A."/>
            <person name="Liang C."/>
            <person name="Lipzen A."/>
            <person name="Lutzoni F."/>
            <person name="Magnuson J."/>
            <person name="Mondo S."/>
            <person name="Nolan M."/>
            <person name="Ohm R."/>
            <person name="Pangilinan J."/>
            <person name="Park H.-J."/>
            <person name="Ramirez L."/>
            <person name="Alfaro M."/>
            <person name="Sun H."/>
            <person name="Tritt A."/>
            <person name="Yoshinaga Y."/>
            <person name="Zwiers L.-H."/>
            <person name="Turgeon B.G."/>
            <person name="Goodwin S.B."/>
            <person name="Spatafora J.W."/>
            <person name="Crous P.W."/>
            <person name="Grigoriev I.V."/>
        </authorList>
    </citation>
    <scope>NUCLEOTIDE SEQUENCE</scope>
    <source>
        <strain evidence="12 14">CBS 781.70</strain>
    </source>
</reference>
<dbReference type="PANTHER" id="PTHR11727:SF7">
    <property type="entry name" value="DIMETHYLADENOSINE TRANSFERASE-RELATED"/>
    <property type="match status" value="1"/>
</dbReference>
<dbReference type="Pfam" id="PF00398">
    <property type="entry name" value="RrnaAD"/>
    <property type="match status" value="1"/>
</dbReference>
<feature type="binding site" evidence="8">
    <location>
        <position position="134"/>
    </location>
    <ligand>
        <name>S-adenosyl-L-methionine</name>
        <dbReference type="ChEBI" id="CHEBI:59789"/>
    </ligand>
</feature>
<dbReference type="PANTHER" id="PTHR11727">
    <property type="entry name" value="DIMETHYLADENOSINE TRANSFERASE"/>
    <property type="match status" value="1"/>
</dbReference>
<dbReference type="Proteomes" id="UP000504638">
    <property type="component" value="Unplaced"/>
</dbReference>
<dbReference type="Gene3D" id="3.40.50.150">
    <property type="entry name" value="Vaccinia Virus protein VP39"/>
    <property type="match status" value="1"/>
</dbReference>
<dbReference type="NCBIfam" id="TIGR00755">
    <property type="entry name" value="ksgA"/>
    <property type="match status" value="1"/>
</dbReference>
<feature type="region of interest" description="Disordered" evidence="10">
    <location>
        <begin position="1"/>
        <end position="30"/>
    </location>
</feature>
<dbReference type="EMBL" id="ML975164">
    <property type="protein sequence ID" value="KAF1810802.1"/>
    <property type="molecule type" value="Genomic_DNA"/>
</dbReference>
<gene>
    <name evidence="12 14" type="ORF">P152DRAFT_420118</name>
</gene>
<dbReference type="EC" id="2.1.1.-" evidence="9"/>
<dbReference type="GO" id="GO:0052909">
    <property type="term" value="F:18S rRNA (adenine(1779)-N(6)/adenine(1780)-N(6))-dimethyltransferase activity"/>
    <property type="evidence" value="ECO:0007669"/>
    <property type="project" value="UniProtKB-EC"/>
</dbReference>
<evidence type="ECO:0000259" key="11">
    <source>
        <dbReference type="SMART" id="SM00650"/>
    </source>
</evidence>
<evidence type="ECO:0000256" key="7">
    <source>
        <dbReference type="ARBA" id="ARBA00049478"/>
    </source>
</evidence>
<evidence type="ECO:0000256" key="1">
    <source>
        <dbReference type="ARBA" id="ARBA00002977"/>
    </source>
</evidence>
<keyword evidence="5 8" id="KW-0949">S-adenosyl-L-methionine</keyword>
<dbReference type="SMART" id="SM00650">
    <property type="entry name" value="rADc"/>
    <property type="match status" value="1"/>
</dbReference>
<dbReference type="Gene3D" id="1.10.8.480">
    <property type="match status" value="1"/>
</dbReference>
<evidence type="ECO:0000256" key="5">
    <source>
        <dbReference type="ARBA" id="ARBA00022691"/>
    </source>
</evidence>
<reference evidence="14" key="3">
    <citation type="submission" date="2025-04" db="UniProtKB">
        <authorList>
            <consortium name="RefSeq"/>
        </authorList>
    </citation>
    <scope>IDENTIFICATION</scope>
    <source>
        <strain evidence="14">CBS 781.70</strain>
    </source>
</reference>
<feature type="binding site" evidence="8">
    <location>
        <position position="69"/>
    </location>
    <ligand>
        <name>S-adenosyl-L-methionine</name>
        <dbReference type="ChEBI" id="CHEBI:59789"/>
    </ligand>
</feature>
<comment type="function">
    <text evidence="1">Specifically dimethylates two adjacent adenosines in the loop of a conserved hairpin near the 3'-end of 18S rRNA in the 40S particle.</text>
</comment>
<dbReference type="InterPro" id="IPR011530">
    <property type="entry name" value="rRNA_adenine_dimethylase"/>
</dbReference>
<dbReference type="GO" id="GO:0003723">
    <property type="term" value="F:RNA binding"/>
    <property type="evidence" value="ECO:0007669"/>
    <property type="project" value="UniProtKB-UniRule"/>
</dbReference>
<keyword evidence="6 8" id="KW-0694">RNA-binding</keyword>
<evidence type="ECO:0000256" key="4">
    <source>
        <dbReference type="ARBA" id="ARBA00022679"/>
    </source>
</evidence>
<dbReference type="AlphaFoldDB" id="A0A6G1FYK8"/>
<dbReference type="InterPro" id="IPR020598">
    <property type="entry name" value="rRNA_Ade_methylase_Trfase_N"/>
</dbReference>
<reference evidence="14" key="2">
    <citation type="submission" date="2020-04" db="EMBL/GenBank/DDBJ databases">
        <authorList>
            <consortium name="NCBI Genome Project"/>
        </authorList>
    </citation>
    <scope>NUCLEOTIDE SEQUENCE</scope>
    <source>
        <strain evidence="14">CBS 781.70</strain>
    </source>
</reference>
<proteinExistence type="inferred from homology"/>
<feature type="binding site" evidence="8">
    <location>
        <position position="44"/>
    </location>
    <ligand>
        <name>S-adenosyl-L-methionine</name>
        <dbReference type="ChEBI" id="CHEBI:59789"/>
    </ligand>
</feature>
<dbReference type="FunFam" id="3.40.50.150:FF:000081">
    <property type="entry name" value="rRNA adenine N(6)-methyltransferase"/>
    <property type="match status" value="1"/>
</dbReference>
<dbReference type="InterPro" id="IPR020596">
    <property type="entry name" value="rRNA_Ade_Mease_Trfase_CS"/>
</dbReference>
<feature type="binding site" evidence="8">
    <location>
        <position position="118"/>
    </location>
    <ligand>
        <name>S-adenosyl-L-methionine</name>
        <dbReference type="ChEBI" id="CHEBI:59789"/>
    </ligand>
</feature>
<keyword evidence="4 8" id="KW-0808">Transferase</keyword>
<dbReference type="CDD" id="cd02440">
    <property type="entry name" value="AdoMet_MTases"/>
    <property type="match status" value="1"/>
</dbReference>
<name>A0A6G1FYK8_9PEZI</name>
<evidence type="ECO:0000256" key="9">
    <source>
        <dbReference type="RuleBase" id="RU362106"/>
    </source>
</evidence>
<dbReference type="InterPro" id="IPR029063">
    <property type="entry name" value="SAM-dependent_MTases_sf"/>
</dbReference>
<keyword evidence="2 9" id="KW-0698">rRNA processing</keyword>
<dbReference type="PROSITE" id="PS51689">
    <property type="entry name" value="SAM_RNA_A_N6_MT"/>
    <property type="match status" value="1"/>
</dbReference>
<dbReference type="GeneID" id="54417715"/>
<dbReference type="SUPFAM" id="SSF53335">
    <property type="entry name" value="S-adenosyl-L-methionine-dependent methyltransferases"/>
    <property type="match status" value="1"/>
</dbReference>
<feature type="binding site" evidence="8">
    <location>
        <position position="90"/>
    </location>
    <ligand>
        <name>S-adenosyl-L-methionine</name>
        <dbReference type="ChEBI" id="CHEBI:59789"/>
    </ligand>
</feature>
<dbReference type="OrthoDB" id="74991at2759"/>
<protein>
    <recommendedName>
        <fullName evidence="9">rRNA adenine N(6)-methyltransferase</fullName>
        <ecNumber evidence="9">2.1.1.-</ecNumber>
    </recommendedName>
</protein>
<keyword evidence="13" id="KW-1185">Reference proteome</keyword>
<dbReference type="RefSeq" id="XP_033532433.1">
    <property type="nucleotide sequence ID" value="XM_033677145.1"/>
</dbReference>